<keyword evidence="5" id="KW-1185">Reference proteome</keyword>
<evidence type="ECO:0000256" key="2">
    <source>
        <dbReference type="PIRSR" id="PIRSR000097-2"/>
    </source>
</evidence>
<evidence type="ECO:0000313" key="4">
    <source>
        <dbReference type="EMBL" id="TFY72958.1"/>
    </source>
</evidence>
<dbReference type="InterPro" id="IPR020471">
    <property type="entry name" value="AKR"/>
</dbReference>
<evidence type="ECO:0000259" key="3">
    <source>
        <dbReference type="Pfam" id="PF00248"/>
    </source>
</evidence>
<dbReference type="AlphaFoldDB" id="A0A4Y9ZGP4"/>
<organism evidence="4 5">
    <name type="scientific">Dentipellis fragilis</name>
    <dbReference type="NCBI Taxonomy" id="205917"/>
    <lineage>
        <taxon>Eukaryota</taxon>
        <taxon>Fungi</taxon>
        <taxon>Dikarya</taxon>
        <taxon>Basidiomycota</taxon>
        <taxon>Agaricomycotina</taxon>
        <taxon>Agaricomycetes</taxon>
        <taxon>Russulales</taxon>
        <taxon>Hericiaceae</taxon>
        <taxon>Dentipellis</taxon>
    </lineage>
</organism>
<sequence>MKLPATMCPKPDLARHIDSARLYENEKIVSDAVRDSGVSRSEVFVSSLDAIDDSLKNFGFDYLDLYLVHSPLPGKEKRMAAWRALLAARDAGKIRTVGVSNYGIKHLEQIREAGLEMPAVNQVEIHPLCQQRDIVRWCRENGIAIEAYAPSIRADFSNPVLQDISTKYQRDPPQVLVRWSLQHGFIPLPKSSNPDRIRSNAQVFDFEISEADMKRLDALDRGKAGGISWNPVDAE</sequence>
<dbReference type="CDD" id="cd19071">
    <property type="entry name" value="AKR_AKR1-5-like"/>
    <property type="match status" value="1"/>
</dbReference>
<dbReference type="SUPFAM" id="SSF51430">
    <property type="entry name" value="NAD(P)-linked oxidoreductase"/>
    <property type="match status" value="1"/>
</dbReference>
<dbReference type="EMBL" id="SEOQ01000001">
    <property type="protein sequence ID" value="TFY72958.1"/>
    <property type="molecule type" value="Genomic_DNA"/>
</dbReference>
<dbReference type="Pfam" id="PF00248">
    <property type="entry name" value="Aldo_ket_red"/>
    <property type="match status" value="2"/>
</dbReference>
<feature type="active site" description="Proton donor" evidence="1">
    <location>
        <position position="23"/>
    </location>
</feature>
<proteinExistence type="predicted"/>
<feature type="domain" description="NADP-dependent oxidoreductase" evidence="3">
    <location>
        <begin position="159"/>
        <end position="220"/>
    </location>
</feature>
<comment type="caution">
    <text evidence="4">The sequence shown here is derived from an EMBL/GenBank/DDBJ whole genome shotgun (WGS) entry which is preliminary data.</text>
</comment>
<dbReference type="OrthoDB" id="416253at2759"/>
<dbReference type="InterPro" id="IPR036812">
    <property type="entry name" value="NAD(P)_OxRdtase_dom_sf"/>
</dbReference>
<name>A0A4Y9ZGP4_9AGAM</name>
<reference evidence="4 5" key="1">
    <citation type="submission" date="2019-02" db="EMBL/GenBank/DDBJ databases">
        <title>Genome sequencing of the rare red list fungi Dentipellis fragilis.</title>
        <authorList>
            <person name="Buettner E."/>
            <person name="Kellner H."/>
        </authorList>
    </citation>
    <scope>NUCLEOTIDE SEQUENCE [LARGE SCALE GENOMIC DNA]</scope>
    <source>
        <strain evidence="4 5">DSM 105465</strain>
    </source>
</reference>
<feature type="binding site" evidence="2">
    <location>
        <position position="69"/>
    </location>
    <ligand>
        <name>substrate</name>
    </ligand>
</feature>
<dbReference type="InterPro" id="IPR018170">
    <property type="entry name" value="Aldo/ket_reductase_CS"/>
</dbReference>
<feature type="domain" description="NADP-dependent oxidoreductase" evidence="3">
    <location>
        <begin position="15"/>
        <end position="150"/>
    </location>
</feature>
<dbReference type="PANTHER" id="PTHR43827:SF13">
    <property type="entry name" value="ALDO_KETO REDUCTASE FAMILY PROTEIN"/>
    <property type="match status" value="1"/>
</dbReference>
<dbReference type="PROSITE" id="PS00062">
    <property type="entry name" value="ALDOKETO_REDUCTASE_2"/>
    <property type="match status" value="1"/>
</dbReference>
<dbReference type="STRING" id="205917.A0A4Y9ZGP4"/>
<dbReference type="InterPro" id="IPR023210">
    <property type="entry name" value="NADP_OxRdtase_dom"/>
</dbReference>
<dbReference type="GO" id="GO:0016491">
    <property type="term" value="F:oxidoreductase activity"/>
    <property type="evidence" value="ECO:0007669"/>
    <property type="project" value="InterPro"/>
</dbReference>
<dbReference type="PROSITE" id="PS00063">
    <property type="entry name" value="ALDOKETO_REDUCTASE_3"/>
    <property type="match status" value="1"/>
</dbReference>
<evidence type="ECO:0000313" key="5">
    <source>
        <dbReference type="Proteomes" id="UP000298327"/>
    </source>
</evidence>
<dbReference type="Proteomes" id="UP000298327">
    <property type="component" value="Unassembled WGS sequence"/>
</dbReference>
<protein>
    <recommendedName>
        <fullName evidence="3">NADP-dependent oxidoreductase domain-containing protein</fullName>
    </recommendedName>
</protein>
<accession>A0A4Y9ZGP4</accession>
<gene>
    <name evidence="4" type="ORF">EVG20_g21</name>
</gene>
<dbReference type="PIRSF" id="PIRSF000097">
    <property type="entry name" value="AKR"/>
    <property type="match status" value="1"/>
</dbReference>
<dbReference type="Gene3D" id="3.20.20.100">
    <property type="entry name" value="NADP-dependent oxidoreductase domain"/>
    <property type="match status" value="1"/>
</dbReference>
<dbReference type="PANTHER" id="PTHR43827">
    <property type="entry name" value="2,5-DIKETO-D-GLUCONIC ACID REDUCTASE"/>
    <property type="match status" value="1"/>
</dbReference>
<evidence type="ECO:0000256" key="1">
    <source>
        <dbReference type="PIRSR" id="PIRSR000097-1"/>
    </source>
</evidence>
<dbReference type="PRINTS" id="PR00069">
    <property type="entry name" value="ALDKETRDTASE"/>
</dbReference>